<organism evidence="2 3">
    <name type="scientific">Gregarina niphandrodes</name>
    <name type="common">Septate eugregarine</name>
    <dbReference type="NCBI Taxonomy" id="110365"/>
    <lineage>
        <taxon>Eukaryota</taxon>
        <taxon>Sar</taxon>
        <taxon>Alveolata</taxon>
        <taxon>Apicomplexa</taxon>
        <taxon>Conoidasida</taxon>
        <taxon>Gregarinasina</taxon>
        <taxon>Eugregarinorida</taxon>
        <taxon>Gregarinidae</taxon>
        <taxon>Gregarina</taxon>
    </lineage>
</organism>
<evidence type="ECO:0000313" key="3">
    <source>
        <dbReference type="Proteomes" id="UP000019763"/>
    </source>
</evidence>
<feature type="region of interest" description="Disordered" evidence="1">
    <location>
        <begin position="324"/>
        <end position="354"/>
    </location>
</feature>
<dbReference type="AlphaFoldDB" id="A0A023B5R8"/>
<feature type="region of interest" description="Disordered" evidence="1">
    <location>
        <begin position="622"/>
        <end position="651"/>
    </location>
</feature>
<gene>
    <name evidence="2" type="ORF">GNI_088140</name>
</gene>
<comment type="caution">
    <text evidence="2">The sequence shown here is derived from an EMBL/GenBank/DDBJ whole genome shotgun (WGS) entry which is preliminary data.</text>
</comment>
<reference evidence="2" key="1">
    <citation type="submission" date="2013-12" db="EMBL/GenBank/DDBJ databases">
        <authorList>
            <person name="Omoto C.K."/>
            <person name="Sibley D."/>
            <person name="Venepally P."/>
            <person name="Hadjithomas M."/>
            <person name="Karamycheva S."/>
            <person name="Brunk B."/>
            <person name="Roos D."/>
            <person name="Caler E."/>
            <person name="Lorenzi H."/>
        </authorList>
    </citation>
    <scope>NUCLEOTIDE SEQUENCE</scope>
</reference>
<protein>
    <submittedName>
        <fullName evidence="2">Uncharacterized protein</fullName>
    </submittedName>
</protein>
<sequence length="651" mass="72516">MKTITSTSEVAGMDAALVAAFCVTAKGMLPQSVLQRATLRWKSLLVERGVVDPRLLGSLRLVNDSKPRPASANDDSALLKFFNLLEGELLKFNDERNAKELARHQAANEGRTKGTAGNRLLGCMLEAKNQIRQTADCGAKWSKLEQSTGRLMNNVKLLSQDAVSNANTPHGASRTLLANVMGSFKSVVNQVQDLLMFMPLDYFNAIPHIVDCFLGDAFILELDRQQEYPLLKSVIGFLFKELFSIETDDGCDAATSLSTSSNLRVVLTLKSPDHFDRMMIYVQKMLSLADQDNEKGQEDLKRVKNLINDINRLKRSSHVGRYSSVGSNLAGSRTNLGGSRGNLGGSRKDLAKERGSRKDLGSLMDMVGDLATAEEELRTFLCELGRKEALNMFRCVTALAEELFDEKTLASMPFYLTSSNLDALANGEKLDTTKVGIVPEDYFSIPGAMQDNSSAASWQHFMALELEPWLKQVAGAAPRFTLNLLEPSPGLPAPQVRMPGVPGYRNPFMDMERVMWNVQDGLLRNENGEYCLYTPNDIVQTRGPKEHPLTEADGWVDGQLAKSSMDRPIHPSYIASCRRVNFPQLTHQTDCWNDLLYRSQPHAVTYETNISSRPGHIVIKHRQVRGDPPRNKSGKNIKSHLGNHWQQNYRR</sequence>
<name>A0A023B5R8_GRENI</name>
<dbReference type="EMBL" id="AFNH02000662">
    <property type="protein sequence ID" value="EZG62257.1"/>
    <property type="molecule type" value="Genomic_DNA"/>
</dbReference>
<feature type="compositionally biased region" description="Polar residues" evidence="1">
    <location>
        <begin position="324"/>
        <end position="334"/>
    </location>
</feature>
<dbReference type="Proteomes" id="UP000019763">
    <property type="component" value="Unassembled WGS sequence"/>
</dbReference>
<dbReference type="GeneID" id="22913141"/>
<proteinExistence type="predicted"/>
<keyword evidence="3" id="KW-1185">Reference proteome</keyword>
<evidence type="ECO:0000256" key="1">
    <source>
        <dbReference type="SAM" id="MobiDB-lite"/>
    </source>
</evidence>
<dbReference type="VEuPathDB" id="CryptoDB:GNI_088140"/>
<evidence type="ECO:0000313" key="2">
    <source>
        <dbReference type="EMBL" id="EZG62257.1"/>
    </source>
</evidence>
<dbReference type="RefSeq" id="XP_011130729.1">
    <property type="nucleotide sequence ID" value="XM_011132427.1"/>
</dbReference>
<accession>A0A023B5R8</accession>